<feature type="chain" id="PRO_5047215749" evidence="1">
    <location>
        <begin position="20"/>
        <end position="241"/>
    </location>
</feature>
<evidence type="ECO:0000256" key="1">
    <source>
        <dbReference type="SAM" id="SignalP"/>
    </source>
</evidence>
<dbReference type="EMBL" id="SHNN01000001">
    <property type="protein sequence ID" value="MCX2980542.1"/>
    <property type="molecule type" value="Genomic_DNA"/>
</dbReference>
<feature type="signal peptide" evidence="1">
    <location>
        <begin position="1"/>
        <end position="19"/>
    </location>
</feature>
<dbReference type="InterPro" id="IPR021747">
    <property type="entry name" value="DUF3313"/>
</dbReference>
<keyword evidence="1" id="KW-0732">Signal</keyword>
<dbReference type="Proteomes" id="UP001143362">
    <property type="component" value="Unassembled WGS sequence"/>
</dbReference>
<organism evidence="2 3">
    <name type="scientific">Candidatus Litorirhabdus singularis</name>
    <dbReference type="NCBI Taxonomy" id="2518993"/>
    <lineage>
        <taxon>Bacteria</taxon>
        <taxon>Pseudomonadati</taxon>
        <taxon>Pseudomonadota</taxon>
        <taxon>Gammaproteobacteria</taxon>
        <taxon>Cellvibrionales</taxon>
        <taxon>Halieaceae</taxon>
        <taxon>Candidatus Litorirhabdus</taxon>
    </lineage>
</organism>
<accession>A0ABT3TE10</accession>
<evidence type="ECO:0000313" key="3">
    <source>
        <dbReference type="Proteomes" id="UP001143362"/>
    </source>
</evidence>
<name>A0ABT3TE10_9GAMM</name>
<keyword evidence="3" id="KW-1185">Reference proteome</keyword>
<dbReference type="Pfam" id="PF11769">
    <property type="entry name" value="DUF3313"/>
    <property type="match status" value="1"/>
</dbReference>
<proteinExistence type="predicted"/>
<evidence type="ECO:0000313" key="2">
    <source>
        <dbReference type="EMBL" id="MCX2980542.1"/>
    </source>
</evidence>
<reference evidence="2" key="1">
    <citation type="submission" date="2019-02" db="EMBL/GenBank/DDBJ databases">
        <authorList>
            <person name="Li S.-H."/>
        </authorList>
    </citation>
    <scope>NUCLEOTIDE SEQUENCE</scope>
    <source>
        <strain evidence="2">IMCC14734</strain>
    </source>
</reference>
<gene>
    <name evidence="2" type="ORF">EYC98_06590</name>
</gene>
<comment type="caution">
    <text evidence="2">The sequence shown here is derived from an EMBL/GenBank/DDBJ whole genome shotgun (WGS) entry which is preliminary data.</text>
</comment>
<dbReference type="PROSITE" id="PS51257">
    <property type="entry name" value="PROKAR_LIPOPROTEIN"/>
    <property type="match status" value="1"/>
</dbReference>
<sequence length="241" mass="26545">MRHLLKSVLILLLACTLLAGCSFSDHRLRTLTESRLGFIGDYSNFEAFDAADGMTAYRYASPKLRSGYYRGVILEAVDFYPERTQVTDLDADLLKQVKDYIDRGLAASFQGRINAVNESGHGVFVMVPRITSVSRTFGDIKARELVPVGAALAAARSAAGLRHQNIEFYMELKIIDSLTGELIGGSIKQGKGREISGRAVTFEDIKPLLDVWVLDANEAFGRLQEASRQHLPPSPVVLPEN</sequence>
<protein>
    <submittedName>
        <fullName evidence="2">DUF3313 domain-containing protein</fullName>
    </submittedName>
</protein>